<evidence type="ECO:0000256" key="5">
    <source>
        <dbReference type="ARBA" id="ARBA00022692"/>
    </source>
</evidence>
<dbReference type="GO" id="GO:0042910">
    <property type="term" value="F:xenobiotic transmembrane transporter activity"/>
    <property type="evidence" value="ECO:0007669"/>
    <property type="project" value="TreeGrafter"/>
</dbReference>
<keyword evidence="3" id="KW-1003">Cell membrane</keyword>
<dbReference type="PRINTS" id="PR00702">
    <property type="entry name" value="ACRIFLAVINRP"/>
</dbReference>
<dbReference type="InterPro" id="IPR001036">
    <property type="entry name" value="Acrflvin-R"/>
</dbReference>
<dbReference type="Gene3D" id="3.30.70.1440">
    <property type="entry name" value="Multidrug efflux transporter AcrB pore domain"/>
    <property type="match status" value="2"/>
</dbReference>
<dbReference type="AlphaFoldDB" id="A0A0W0ZGJ6"/>
<dbReference type="SUPFAM" id="SSF82714">
    <property type="entry name" value="Multidrug efflux transporter AcrB TolC docking domain, DN and DC subdomains"/>
    <property type="match status" value="2"/>
</dbReference>
<dbReference type="Gene3D" id="3.30.2090.10">
    <property type="entry name" value="Multidrug efflux transporter AcrB TolC docking domain, DN and DC subdomains"/>
    <property type="match status" value="3"/>
</dbReference>
<dbReference type="PANTHER" id="PTHR32063:SF21">
    <property type="entry name" value="MULTIDRUG RESISTANCE PROTEIN MDTB"/>
    <property type="match status" value="1"/>
</dbReference>
<feature type="transmembrane region" description="Helical" evidence="8">
    <location>
        <begin position="334"/>
        <end position="353"/>
    </location>
</feature>
<dbReference type="SUPFAM" id="SSF82693">
    <property type="entry name" value="Multidrug efflux transporter AcrB pore domain, PN1, PN2, PC1 and PC2 subdomains"/>
    <property type="match status" value="4"/>
</dbReference>
<gene>
    <name evidence="9" type="primary">mdtB</name>
    <name evidence="9" type="ORF">Lste_1049</name>
</gene>
<evidence type="ECO:0000313" key="9">
    <source>
        <dbReference type="EMBL" id="KTD67891.1"/>
    </source>
</evidence>
<dbReference type="RefSeq" id="WP_058510030.1">
    <property type="nucleotide sequence ID" value="NZ_LNYY01000019.1"/>
</dbReference>
<feature type="transmembrane region" description="Helical" evidence="8">
    <location>
        <begin position="360"/>
        <end position="381"/>
    </location>
</feature>
<dbReference type="GO" id="GO:0005886">
    <property type="term" value="C:plasma membrane"/>
    <property type="evidence" value="ECO:0007669"/>
    <property type="project" value="UniProtKB-SubCell"/>
</dbReference>
<keyword evidence="6 8" id="KW-1133">Transmembrane helix</keyword>
<feature type="transmembrane region" description="Helical" evidence="8">
    <location>
        <begin position="463"/>
        <end position="486"/>
    </location>
</feature>
<dbReference type="FunFam" id="1.20.1640.10:FF:000001">
    <property type="entry name" value="Efflux pump membrane transporter"/>
    <property type="match status" value="1"/>
</dbReference>
<dbReference type="Pfam" id="PF00873">
    <property type="entry name" value="ACR_tran"/>
    <property type="match status" value="1"/>
</dbReference>
<evidence type="ECO:0000256" key="2">
    <source>
        <dbReference type="ARBA" id="ARBA00022448"/>
    </source>
</evidence>
<dbReference type="SUPFAM" id="SSF82866">
    <property type="entry name" value="Multidrug efflux transporter AcrB transmembrane domain"/>
    <property type="match status" value="2"/>
</dbReference>
<protein>
    <submittedName>
        <fullName evidence="9">Multidrug efflux system, subunit B</fullName>
    </submittedName>
</protein>
<keyword evidence="2" id="KW-0813">Transport</keyword>
<evidence type="ECO:0000256" key="8">
    <source>
        <dbReference type="SAM" id="Phobius"/>
    </source>
</evidence>
<dbReference type="OrthoDB" id="9759330at2"/>
<dbReference type="PATRIC" id="fig|947033.5.peg.1120"/>
<evidence type="ECO:0000256" key="1">
    <source>
        <dbReference type="ARBA" id="ARBA00004429"/>
    </source>
</evidence>
<evidence type="ECO:0000256" key="6">
    <source>
        <dbReference type="ARBA" id="ARBA00022989"/>
    </source>
</evidence>
<dbReference type="InterPro" id="IPR027463">
    <property type="entry name" value="AcrB_DN_DC_subdom"/>
</dbReference>
<keyword evidence="7 8" id="KW-0472">Membrane</keyword>
<dbReference type="Gene3D" id="3.30.70.1430">
    <property type="entry name" value="Multidrug efflux transporter AcrB pore domain"/>
    <property type="match status" value="2"/>
</dbReference>
<dbReference type="Gene3D" id="1.20.1640.10">
    <property type="entry name" value="Multidrug efflux transporter AcrB transmembrane domain"/>
    <property type="match status" value="3"/>
</dbReference>
<name>A0A0W0ZGJ6_9GAMM</name>
<keyword evidence="5 8" id="KW-0812">Transmembrane</keyword>
<evidence type="ECO:0000256" key="7">
    <source>
        <dbReference type="ARBA" id="ARBA00023136"/>
    </source>
</evidence>
<feature type="transmembrane region" description="Helical" evidence="8">
    <location>
        <begin position="950"/>
        <end position="975"/>
    </location>
</feature>
<feature type="transmembrane region" description="Helical" evidence="8">
    <location>
        <begin position="899"/>
        <end position="917"/>
    </location>
</feature>
<evidence type="ECO:0000256" key="4">
    <source>
        <dbReference type="ARBA" id="ARBA00022519"/>
    </source>
</evidence>
<feature type="transmembrane region" description="Helical" evidence="8">
    <location>
        <begin position="995"/>
        <end position="1016"/>
    </location>
</feature>
<feature type="transmembrane region" description="Helical" evidence="8">
    <location>
        <begin position="431"/>
        <end position="451"/>
    </location>
</feature>
<dbReference type="FunFam" id="3.30.70.1430:FF:000001">
    <property type="entry name" value="Efflux pump membrane transporter"/>
    <property type="match status" value="1"/>
</dbReference>
<keyword evidence="10" id="KW-1185">Reference proteome</keyword>
<dbReference type="Gene3D" id="3.30.70.1320">
    <property type="entry name" value="Multidrug efflux transporter AcrB pore domain like"/>
    <property type="match status" value="1"/>
</dbReference>
<evidence type="ECO:0000256" key="3">
    <source>
        <dbReference type="ARBA" id="ARBA00022475"/>
    </source>
</evidence>
<feature type="transmembrane region" description="Helical" evidence="8">
    <location>
        <begin position="1028"/>
        <end position="1054"/>
    </location>
</feature>
<keyword evidence="4" id="KW-0997">Cell inner membrane</keyword>
<dbReference type="Proteomes" id="UP000054926">
    <property type="component" value="Unassembled WGS sequence"/>
</dbReference>
<accession>A0A0W0ZGJ6</accession>
<organism evidence="9 10">
    <name type="scientific">Legionella steelei</name>
    <dbReference type="NCBI Taxonomy" id="947033"/>
    <lineage>
        <taxon>Bacteria</taxon>
        <taxon>Pseudomonadati</taxon>
        <taxon>Pseudomonadota</taxon>
        <taxon>Gammaproteobacteria</taxon>
        <taxon>Legionellales</taxon>
        <taxon>Legionellaceae</taxon>
        <taxon>Legionella</taxon>
    </lineage>
</organism>
<dbReference type="EMBL" id="LNYY01000019">
    <property type="protein sequence ID" value="KTD67891.1"/>
    <property type="molecule type" value="Genomic_DNA"/>
</dbReference>
<evidence type="ECO:0000313" key="10">
    <source>
        <dbReference type="Proteomes" id="UP000054926"/>
    </source>
</evidence>
<comment type="caution">
    <text evidence="9">The sequence shown here is derived from an EMBL/GenBank/DDBJ whole genome shotgun (WGS) entry which is preliminary data.</text>
</comment>
<proteinExistence type="predicted"/>
<dbReference type="STRING" id="947033.Lste_1049"/>
<sequence>MSISGPFIARAIATSLLMFAIFLSGVLSYKLLPVSALPDVEYPTIQVSTFYPGASPYVMSTTVTAPLERQFGQMPGLDQMTSNSSYGSSIITLQFKLDISLDVAEQEVQQSINAASSYLPADLPNPPVYSKVNPADTPIITLALTSKTIPLTKVEDYAETRLVPKISQLSGVGLVSLGGGHRPAVRIQANPNALSAYGLTLEDVRAIVTASNVNTAKGSFSGPRLAYTINSNDQLLTAEAYRPLIISYQNGAPVRLSDVANVIDGAENSMQEAWMNNEPAIIVNVQRQPGANVIEVAQRVKKLLNQMKSAIPAGMEIKVLTDRTISIQASVTNVQFELLLSVALVVMVIFLFLRKLPATIIPSISVPLALVGTLGLMYLLGFSLNNLTLMGLTIAAGFVVDDAIVMIENIMRYIELGEKPLVAAHKGAEQIGFTIISLSISLIAVLIPLLFMGDVVGRLFREFALTLTITIAISAFVSLTLTPMLCSRILKPESESKSNDLQKSLEHKLNYLIEKYKISLQWVLSRQPLILLIFFITVLITAILLFLIPKGFFPIQDTGVIQGISVAADSVSFQEMANRQKALAKAVLSDPAVESLSSFIGIDGTNITLNSGRILINLKPFDERPGVDEVIRRLQSKVRNVVGARLYMQPVQDLTIDTLTSRTEFQYSVNGPDLDEVTKWSKLILKRMQKLPALKDVNSDQQNLGLVTELDVDRDTAYRLGISMQMIDDTLYDSFGQRQISIMFTQRNQYRVVLEVLPSLQKEAVAFDNIYINSTVYNSTPSISSIKNASSPGINYPTVNSLGATITPGSVSSSITTSSGSVPIKTFASVKQTVGPLVIAHKDQFPAATLSFNLAKNGSLGAAVQQMDEMRDNLNLPLSITAEFQGTAKSFQNALANEGWLILAAVIVVYIVLGVLYESYIHPLTILSTLPSATMGALLALYLTNNEFSIIALIAIILLIGIVLKNAIMMIDFALEQEREYNRKPIDAIYEAALLRFRPILMTTMASMLGAIPLAFSNGIGGELRRPLGIAIIGGLIVSQLVTLYTTPIIYLTFDRISRKVMSYRSDNLHKVRGNG</sequence>
<reference evidence="9 10" key="1">
    <citation type="submission" date="2015-11" db="EMBL/GenBank/DDBJ databases">
        <title>Genomic analysis of 38 Legionella species identifies large and diverse effector repertoires.</title>
        <authorList>
            <person name="Burstein D."/>
            <person name="Amaro F."/>
            <person name="Zusman T."/>
            <person name="Lifshitz Z."/>
            <person name="Cohen O."/>
            <person name="Gilbert J.A."/>
            <person name="Pupko T."/>
            <person name="Shuman H.A."/>
            <person name="Segal G."/>
        </authorList>
    </citation>
    <scope>NUCLEOTIDE SEQUENCE [LARGE SCALE GENOMIC DNA]</scope>
    <source>
        <strain evidence="9 10">IMVS3376</strain>
    </source>
</reference>
<comment type="subcellular location">
    <subcellularLocation>
        <location evidence="1">Cell inner membrane</location>
        <topology evidence="1">Multi-pass membrane protein</topology>
    </subcellularLocation>
</comment>
<dbReference type="PANTHER" id="PTHR32063">
    <property type="match status" value="1"/>
</dbReference>
<feature type="transmembrane region" description="Helical" evidence="8">
    <location>
        <begin position="529"/>
        <end position="548"/>
    </location>
</feature>